<keyword evidence="2" id="KW-0067">ATP-binding</keyword>
<evidence type="ECO:0000256" key="1">
    <source>
        <dbReference type="ARBA" id="ARBA00022741"/>
    </source>
</evidence>
<dbReference type="FunFam" id="3.40.50.300:FF:000006">
    <property type="entry name" value="DNA-binding transcriptional regulator NtrC"/>
    <property type="match status" value="1"/>
</dbReference>
<keyword evidence="1" id="KW-0547">Nucleotide-binding</keyword>
<dbReference type="InterPro" id="IPR002197">
    <property type="entry name" value="HTH_Fis"/>
</dbReference>
<dbReference type="Proteomes" id="UP000183107">
    <property type="component" value="Unassembled WGS sequence"/>
</dbReference>
<dbReference type="AlphaFoldDB" id="A0A1I5DU90"/>
<dbReference type="Gene3D" id="1.10.8.60">
    <property type="match status" value="1"/>
</dbReference>
<dbReference type="InterPro" id="IPR058031">
    <property type="entry name" value="AAA_lid_NorR"/>
</dbReference>
<gene>
    <name evidence="6" type="ORF">SAMN05216386_2405</name>
</gene>
<dbReference type="Pfam" id="PF25601">
    <property type="entry name" value="AAA_lid_14"/>
    <property type="match status" value="1"/>
</dbReference>
<organism evidence="6 7">
    <name type="scientific">Nitrosospira briensis</name>
    <dbReference type="NCBI Taxonomy" id="35799"/>
    <lineage>
        <taxon>Bacteria</taxon>
        <taxon>Pseudomonadati</taxon>
        <taxon>Pseudomonadota</taxon>
        <taxon>Betaproteobacteria</taxon>
        <taxon>Nitrosomonadales</taxon>
        <taxon>Nitrosomonadaceae</taxon>
        <taxon>Nitrosospira</taxon>
    </lineage>
</organism>
<proteinExistence type="predicted"/>
<dbReference type="PROSITE" id="PS00688">
    <property type="entry name" value="SIGMA54_INTERACT_3"/>
    <property type="match status" value="1"/>
</dbReference>
<evidence type="ECO:0000259" key="5">
    <source>
        <dbReference type="PROSITE" id="PS50045"/>
    </source>
</evidence>
<dbReference type="PROSITE" id="PS50045">
    <property type="entry name" value="SIGMA54_INTERACT_4"/>
    <property type="match status" value="1"/>
</dbReference>
<dbReference type="InterPro" id="IPR009057">
    <property type="entry name" value="Homeodomain-like_sf"/>
</dbReference>
<name>A0A1I5DU90_9PROT</name>
<keyword evidence="3" id="KW-0805">Transcription regulation</keyword>
<keyword evidence="4" id="KW-0804">Transcription</keyword>
<dbReference type="CDD" id="cd00009">
    <property type="entry name" value="AAA"/>
    <property type="match status" value="1"/>
</dbReference>
<accession>A0A1I5DU90</accession>
<dbReference type="RefSeq" id="WP_074797701.1">
    <property type="nucleotide sequence ID" value="NZ_FOVJ01000006.1"/>
</dbReference>
<dbReference type="GO" id="GO:0006355">
    <property type="term" value="P:regulation of DNA-templated transcription"/>
    <property type="evidence" value="ECO:0007669"/>
    <property type="project" value="InterPro"/>
</dbReference>
<keyword evidence="7" id="KW-1185">Reference proteome</keyword>
<dbReference type="SMART" id="SM00382">
    <property type="entry name" value="AAA"/>
    <property type="match status" value="1"/>
</dbReference>
<dbReference type="Gene3D" id="1.10.10.60">
    <property type="entry name" value="Homeodomain-like"/>
    <property type="match status" value="1"/>
</dbReference>
<dbReference type="Pfam" id="PF02954">
    <property type="entry name" value="HTH_8"/>
    <property type="match status" value="1"/>
</dbReference>
<dbReference type="GO" id="GO:0005524">
    <property type="term" value="F:ATP binding"/>
    <property type="evidence" value="ECO:0007669"/>
    <property type="project" value="UniProtKB-KW"/>
</dbReference>
<evidence type="ECO:0000256" key="4">
    <source>
        <dbReference type="ARBA" id="ARBA00023163"/>
    </source>
</evidence>
<dbReference type="GO" id="GO:0043565">
    <property type="term" value="F:sequence-specific DNA binding"/>
    <property type="evidence" value="ECO:0007669"/>
    <property type="project" value="InterPro"/>
</dbReference>
<evidence type="ECO:0000256" key="3">
    <source>
        <dbReference type="ARBA" id="ARBA00023015"/>
    </source>
</evidence>
<reference evidence="7" key="1">
    <citation type="submission" date="2016-10" db="EMBL/GenBank/DDBJ databases">
        <authorList>
            <person name="Varghese N."/>
        </authorList>
    </citation>
    <scope>NUCLEOTIDE SEQUENCE [LARGE SCALE GENOMIC DNA]</scope>
    <source>
        <strain evidence="7">Nsp8</strain>
    </source>
</reference>
<dbReference type="Gene3D" id="3.40.50.300">
    <property type="entry name" value="P-loop containing nucleotide triphosphate hydrolases"/>
    <property type="match status" value="1"/>
</dbReference>
<dbReference type="SUPFAM" id="SSF52540">
    <property type="entry name" value="P-loop containing nucleoside triphosphate hydrolases"/>
    <property type="match status" value="1"/>
</dbReference>
<dbReference type="OrthoDB" id="5288224at2"/>
<sequence>MIGQSLAFVKITQLIDKIARCDAPVLIEGETGTGKELAARAIHDGGTRTGHPFIPVNCGAIPDTLVENELFGHERGAYTGAQSKRNGLIAHAQSGTLFLDEVDALTPKAQVTLLRFFQDQQYFPLGGGVARSADVRVIVASNRNLTQLAEMGEFRLDLFFRLKIMHLTLPPLRERQDDAALLATHFLQECAARFNRGAKTLHADTIAWFGKYSWPGNIRELENLIYREYLLADEPILNIAPLEPVMVERRHKFDRRRPDLSCLNFTKAKNDAIAKFEQYYLAEALTKAHGNVTKAASLVGKDRRAFGKLLKKHSMDKNIRDM</sequence>
<dbReference type="PANTHER" id="PTHR32071">
    <property type="entry name" value="TRANSCRIPTIONAL REGULATORY PROTEIN"/>
    <property type="match status" value="1"/>
</dbReference>
<dbReference type="InterPro" id="IPR003593">
    <property type="entry name" value="AAA+_ATPase"/>
</dbReference>
<evidence type="ECO:0000313" key="6">
    <source>
        <dbReference type="EMBL" id="SFO02793.1"/>
    </source>
</evidence>
<protein>
    <submittedName>
        <fullName evidence="6">Regulatory protein, Fis family</fullName>
    </submittedName>
</protein>
<evidence type="ECO:0000256" key="2">
    <source>
        <dbReference type="ARBA" id="ARBA00022840"/>
    </source>
</evidence>
<dbReference type="Pfam" id="PF00158">
    <property type="entry name" value="Sigma54_activat"/>
    <property type="match status" value="1"/>
</dbReference>
<dbReference type="InterPro" id="IPR027417">
    <property type="entry name" value="P-loop_NTPase"/>
</dbReference>
<dbReference type="PRINTS" id="PR01590">
    <property type="entry name" value="HTHFIS"/>
</dbReference>
<dbReference type="InterPro" id="IPR002078">
    <property type="entry name" value="Sigma_54_int"/>
</dbReference>
<dbReference type="InterPro" id="IPR025944">
    <property type="entry name" value="Sigma_54_int_dom_CS"/>
</dbReference>
<dbReference type="EMBL" id="FOVJ01000006">
    <property type="protein sequence ID" value="SFO02793.1"/>
    <property type="molecule type" value="Genomic_DNA"/>
</dbReference>
<dbReference type="SUPFAM" id="SSF46689">
    <property type="entry name" value="Homeodomain-like"/>
    <property type="match status" value="1"/>
</dbReference>
<evidence type="ECO:0000313" key="7">
    <source>
        <dbReference type="Proteomes" id="UP000183107"/>
    </source>
</evidence>
<feature type="domain" description="Sigma-54 factor interaction" evidence="5">
    <location>
        <begin position="1"/>
        <end position="230"/>
    </location>
</feature>